<dbReference type="RefSeq" id="WP_100357949.1">
    <property type="nucleotide sequence ID" value="NZ_PGOZ01000016.1"/>
</dbReference>
<dbReference type="AlphaFoldDB" id="A0A2H9UJG2"/>
<accession>A0A2H9UJG2</accession>
<reference evidence="2 3" key="2">
    <citation type="submission" date="2017-12" db="EMBL/GenBank/DDBJ databases">
        <title>Revising the taxonomy of the Acinetobacter lwoffii group: the description of Acinetobacter pseudolwoffii sp. nov. and emended description of Acinetobacter lwoffii.</title>
        <authorList>
            <person name="Nemec A."/>
        </authorList>
    </citation>
    <scope>NUCLEOTIDE SEQUENCE [LARGE SCALE GENOMIC DNA]</scope>
    <source>
        <strain evidence="2 3">ANC 5347</strain>
    </source>
</reference>
<evidence type="ECO:0000313" key="3">
    <source>
        <dbReference type="Proteomes" id="UP000242351"/>
    </source>
</evidence>
<proteinExistence type="predicted"/>
<dbReference type="EMBL" id="PGOZ01000016">
    <property type="protein sequence ID" value="PJI31818.1"/>
    <property type="molecule type" value="Genomic_DNA"/>
</dbReference>
<evidence type="ECO:0000256" key="1">
    <source>
        <dbReference type="SAM" id="Phobius"/>
    </source>
</evidence>
<sequence length="171" mass="19594">MRDLFIDYLMTKYQQNQTFSMLQDQLVKFPDAVWVQIYKDKMQLMNIDGTITHTLLPDVPYAHPRSIIADFDAAAVTLKRLLPSSMMKKLFSSIALLQIMDLPEDDLTEVEKRALLELGYESSVQNVILFDHAGNALTKARVPPQHRMTIINILLVIIIMVVLASTWFLTL</sequence>
<dbReference type="Proteomes" id="UP000242351">
    <property type="component" value="Unassembled WGS sequence"/>
</dbReference>
<name>A0A2H9UJG2_9GAMM</name>
<reference evidence="2 3" key="1">
    <citation type="submission" date="2017-11" db="EMBL/GenBank/DDBJ databases">
        <authorList>
            <person name="Han C.G."/>
        </authorList>
    </citation>
    <scope>NUCLEOTIDE SEQUENCE [LARGE SCALE GENOMIC DNA]</scope>
    <source>
        <strain evidence="2 3">ANC 5347</strain>
    </source>
</reference>
<keyword evidence="1" id="KW-0472">Membrane</keyword>
<keyword evidence="1" id="KW-0812">Transmembrane</keyword>
<keyword evidence="1" id="KW-1133">Transmembrane helix</keyword>
<organism evidence="2 3">
    <name type="scientific">Acinetobacter pseudolwoffii</name>
    <dbReference type="NCBI Taxonomy" id="2053287"/>
    <lineage>
        <taxon>Bacteria</taxon>
        <taxon>Pseudomonadati</taxon>
        <taxon>Pseudomonadota</taxon>
        <taxon>Gammaproteobacteria</taxon>
        <taxon>Moraxellales</taxon>
        <taxon>Moraxellaceae</taxon>
        <taxon>Acinetobacter</taxon>
    </lineage>
</organism>
<protein>
    <submittedName>
        <fullName evidence="2">Uncharacterized protein</fullName>
    </submittedName>
</protein>
<comment type="caution">
    <text evidence="2">The sequence shown here is derived from an EMBL/GenBank/DDBJ whole genome shotgun (WGS) entry which is preliminary data.</text>
</comment>
<evidence type="ECO:0000313" key="2">
    <source>
        <dbReference type="EMBL" id="PJI31818.1"/>
    </source>
</evidence>
<feature type="transmembrane region" description="Helical" evidence="1">
    <location>
        <begin position="149"/>
        <end position="169"/>
    </location>
</feature>
<gene>
    <name evidence="2" type="ORF">CU320_11680</name>
</gene>